<dbReference type="SMART" id="SM00326">
    <property type="entry name" value="SH3"/>
    <property type="match status" value="1"/>
</dbReference>
<keyword evidence="1 3" id="KW-0728">SH3 domain</keyword>
<evidence type="ECO:0000313" key="7">
    <source>
        <dbReference type="EMBL" id="KAJ6236851.1"/>
    </source>
</evidence>
<organism evidence="7 8">
    <name type="scientific">Anaeramoeba flamelloides</name>
    <dbReference type="NCBI Taxonomy" id="1746091"/>
    <lineage>
        <taxon>Eukaryota</taxon>
        <taxon>Metamonada</taxon>
        <taxon>Anaeramoebidae</taxon>
        <taxon>Anaeramoeba</taxon>
    </lineage>
</organism>
<evidence type="ECO:0000256" key="2">
    <source>
        <dbReference type="ARBA" id="ARBA00022468"/>
    </source>
</evidence>
<protein>
    <submittedName>
        <fullName evidence="7">Ras gtpase-activating protein</fullName>
    </submittedName>
</protein>
<feature type="region of interest" description="Disordered" evidence="4">
    <location>
        <begin position="189"/>
        <end position="248"/>
    </location>
</feature>
<evidence type="ECO:0000313" key="8">
    <source>
        <dbReference type="Proteomes" id="UP001150062"/>
    </source>
</evidence>
<evidence type="ECO:0000256" key="4">
    <source>
        <dbReference type="SAM" id="MobiDB-lite"/>
    </source>
</evidence>
<dbReference type="InterPro" id="IPR001452">
    <property type="entry name" value="SH3_domain"/>
</dbReference>
<evidence type="ECO:0000256" key="3">
    <source>
        <dbReference type="PROSITE-ProRule" id="PRU00192"/>
    </source>
</evidence>
<feature type="compositionally biased region" description="Basic and acidic residues" evidence="4">
    <location>
        <begin position="216"/>
        <end position="228"/>
    </location>
</feature>
<dbReference type="Gene3D" id="1.10.506.10">
    <property type="entry name" value="GTPase Activation - p120gap, domain 1"/>
    <property type="match status" value="2"/>
</dbReference>
<evidence type="ECO:0000256" key="1">
    <source>
        <dbReference type="ARBA" id="ARBA00022443"/>
    </source>
</evidence>
<evidence type="ECO:0000259" key="5">
    <source>
        <dbReference type="PROSITE" id="PS50002"/>
    </source>
</evidence>
<feature type="compositionally biased region" description="Basic residues" evidence="4">
    <location>
        <begin position="201"/>
        <end position="215"/>
    </location>
</feature>
<feature type="compositionally biased region" description="Basic and acidic residues" evidence="4">
    <location>
        <begin position="239"/>
        <end position="248"/>
    </location>
</feature>
<gene>
    <name evidence="7" type="ORF">M0813_27596</name>
</gene>
<feature type="domain" description="SH3" evidence="5">
    <location>
        <begin position="61"/>
        <end position="122"/>
    </location>
</feature>
<dbReference type="SUPFAM" id="SSF48350">
    <property type="entry name" value="GTPase activation domain, GAP"/>
    <property type="match status" value="1"/>
</dbReference>
<reference evidence="7" key="1">
    <citation type="submission" date="2022-08" db="EMBL/GenBank/DDBJ databases">
        <title>Novel sulfate-reducing endosymbionts in the free-living metamonad Anaeramoeba.</title>
        <authorList>
            <person name="Jerlstrom-Hultqvist J."/>
            <person name="Cepicka I."/>
            <person name="Gallot-Lavallee L."/>
            <person name="Salas-Leiva D."/>
            <person name="Curtis B.A."/>
            <person name="Zahonova K."/>
            <person name="Pipaliya S."/>
            <person name="Dacks J."/>
            <person name="Roger A.J."/>
        </authorList>
    </citation>
    <scope>NUCLEOTIDE SEQUENCE</scope>
    <source>
        <strain evidence="7">Schooner1</strain>
    </source>
</reference>
<dbReference type="PANTHER" id="PTHR10194">
    <property type="entry name" value="RAS GTPASE-ACTIVATING PROTEINS"/>
    <property type="match status" value="1"/>
</dbReference>
<proteinExistence type="predicted"/>
<dbReference type="EMBL" id="JAOAOG010000242">
    <property type="protein sequence ID" value="KAJ6236851.1"/>
    <property type="molecule type" value="Genomic_DNA"/>
</dbReference>
<dbReference type="Pfam" id="PF07653">
    <property type="entry name" value="SH3_2"/>
    <property type="match status" value="1"/>
</dbReference>
<dbReference type="PROSITE" id="PS50002">
    <property type="entry name" value="SH3"/>
    <property type="match status" value="1"/>
</dbReference>
<dbReference type="InterPro" id="IPR008936">
    <property type="entry name" value="Rho_GTPase_activation_prot"/>
</dbReference>
<dbReference type="InterPro" id="IPR039360">
    <property type="entry name" value="Ras_GTPase"/>
</dbReference>
<dbReference type="SUPFAM" id="SSF50044">
    <property type="entry name" value="SH3-domain"/>
    <property type="match status" value="1"/>
</dbReference>
<name>A0ABQ8XWB6_9EUKA</name>
<dbReference type="Pfam" id="PF00616">
    <property type="entry name" value="RasGAP"/>
    <property type="match status" value="1"/>
</dbReference>
<comment type="caution">
    <text evidence="7">The sequence shown here is derived from an EMBL/GenBank/DDBJ whole genome shotgun (WGS) entry which is preliminary data.</text>
</comment>
<dbReference type="InterPro" id="IPR036028">
    <property type="entry name" value="SH3-like_dom_sf"/>
</dbReference>
<dbReference type="Gene3D" id="2.30.30.40">
    <property type="entry name" value="SH3 Domains"/>
    <property type="match status" value="1"/>
</dbReference>
<dbReference type="Proteomes" id="UP001150062">
    <property type="component" value="Unassembled WGS sequence"/>
</dbReference>
<dbReference type="PROSITE" id="PS50018">
    <property type="entry name" value="RAS_GTPASE_ACTIV_2"/>
    <property type="match status" value="1"/>
</dbReference>
<dbReference type="InterPro" id="IPR001936">
    <property type="entry name" value="RasGAP_dom"/>
</dbReference>
<keyword evidence="8" id="KW-1185">Reference proteome</keyword>
<keyword evidence="2" id="KW-0343">GTPase activation</keyword>
<sequence length="596" mass="68807">MLGIATESLNLAKGGGNFGFQSGEILFNITRINKGKVKAQKYDGTIGECPLFFIRYPAKVTYKTIAIAQEDYYSRNKGYLTFKKGDGIYLEPETITNKYWLSGVYNGKRGKFPKYSVEFERGVIVGKRVFLQKEIDYLTENLSIHLTDKIHLTQLFTNLKNSKYSHIQTRRKTMGKSNGNSLRICTTISTDITKKENQKNSPKRNKKKKQKKSKATKREEKKQKELASRKKKFSKKLKKNDPVYDLKNPKRGISKVKRWFHRRSATMTDLEKYRNKIEKDSELQMKGLKRLNPQLVSAVLLSKDLLVLKKLCGVDKRIREGKKLSDLVVQLFQRKKQLSSLLEVIVNHEVANCKNQQTVLRSSKFTGLLASSIVTISGGEYFVKISKNLIAALLKHPKNYQVDPRYVGDKPAKIKKNQQHLTKELSKFLKAIFNSPKHFPQTLHHLCFLVKNKVQDEFPNYDYKTTIGAFIFLRYFSAALTNPRLFNATKKKKLSKDAKIAFIQIAKVLQIMANKSKFGTLSHLSILNAFVKDQRKKLDDFVCNISDESYLKKKNDNFQTNLKKIDQIEKEIARIININMIFITKEFNQVKISLQK</sequence>
<feature type="compositionally biased region" description="Basic residues" evidence="4">
    <location>
        <begin position="229"/>
        <end position="238"/>
    </location>
</feature>
<evidence type="ECO:0000259" key="6">
    <source>
        <dbReference type="PROSITE" id="PS50018"/>
    </source>
</evidence>
<dbReference type="SMART" id="SM00323">
    <property type="entry name" value="RasGAP"/>
    <property type="match status" value="1"/>
</dbReference>
<accession>A0ABQ8XWB6</accession>
<feature type="domain" description="Ras-GAP" evidence="6">
    <location>
        <begin position="320"/>
        <end position="514"/>
    </location>
</feature>